<evidence type="ECO:0000313" key="4">
    <source>
        <dbReference type="EMBL" id="ORZ03459.1"/>
    </source>
</evidence>
<gene>
    <name evidence="4" type="ORF">BCR43DRAFT_483406</name>
</gene>
<dbReference type="OrthoDB" id="295029at2759"/>
<feature type="compositionally biased region" description="Polar residues" evidence="3">
    <location>
        <begin position="450"/>
        <end position="461"/>
    </location>
</feature>
<feature type="compositionally biased region" description="Acidic residues" evidence="3">
    <location>
        <begin position="708"/>
        <end position="722"/>
    </location>
</feature>
<dbReference type="AlphaFoldDB" id="A0A1X2HV66"/>
<evidence type="ECO:0000313" key="5">
    <source>
        <dbReference type="Proteomes" id="UP000242180"/>
    </source>
</evidence>
<dbReference type="GO" id="GO:0019903">
    <property type="term" value="F:protein phosphatase binding"/>
    <property type="evidence" value="ECO:0007669"/>
    <property type="project" value="InterPro"/>
</dbReference>
<feature type="compositionally biased region" description="Basic and acidic residues" evidence="3">
    <location>
        <begin position="847"/>
        <end position="870"/>
    </location>
</feature>
<name>A0A1X2HV66_SYNRA</name>
<evidence type="ECO:0000256" key="2">
    <source>
        <dbReference type="ARBA" id="ARBA00023306"/>
    </source>
</evidence>
<dbReference type="Pfam" id="PF04499">
    <property type="entry name" value="SAPS"/>
    <property type="match status" value="1"/>
</dbReference>
<keyword evidence="5" id="KW-1185">Reference proteome</keyword>
<dbReference type="EMBL" id="MCGN01000001">
    <property type="protein sequence ID" value="ORZ03459.1"/>
    <property type="molecule type" value="Genomic_DNA"/>
</dbReference>
<dbReference type="OMA" id="ECKSHNP"/>
<evidence type="ECO:0000256" key="3">
    <source>
        <dbReference type="SAM" id="MobiDB-lite"/>
    </source>
</evidence>
<dbReference type="GO" id="GO:0005634">
    <property type="term" value="C:nucleus"/>
    <property type="evidence" value="ECO:0007669"/>
    <property type="project" value="TreeGrafter"/>
</dbReference>
<feature type="compositionally biased region" description="Low complexity" evidence="3">
    <location>
        <begin position="828"/>
        <end position="842"/>
    </location>
</feature>
<comment type="caution">
    <text evidence="4">The sequence shown here is derived from an EMBL/GenBank/DDBJ whole genome shotgun (WGS) entry which is preliminary data.</text>
</comment>
<feature type="compositionally biased region" description="Polar residues" evidence="3">
    <location>
        <begin position="406"/>
        <end position="417"/>
    </location>
</feature>
<comment type="similarity">
    <text evidence="1">Belongs to the SAPS family.</text>
</comment>
<dbReference type="FunCoup" id="A0A1X2HV66">
    <property type="interactions" value="574"/>
</dbReference>
<dbReference type="InterPro" id="IPR007587">
    <property type="entry name" value="SAPS"/>
</dbReference>
<organism evidence="4 5">
    <name type="scientific">Syncephalastrum racemosum</name>
    <name type="common">Filamentous fungus</name>
    <dbReference type="NCBI Taxonomy" id="13706"/>
    <lineage>
        <taxon>Eukaryota</taxon>
        <taxon>Fungi</taxon>
        <taxon>Fungi incertae sedis</taxon>
        <taxon>Mucoromycota</taxon>
        <taxon>Mucoromycotina</taxon>
        <taxon>Mucoromycetes</taxon>
        <taxon>Mucorales</taxon>
        <taxon>Syncephalastraceae</taxon>
        <taxon>Syncephalastrum</taxon>
    </lineage>
</organism>
<sequence>MFWRFGFHNPSAIDTLLDRDDIELEDILEEEDLLQEAKSHNQKLVDYLCKQENLTKLVHYITAPDLDENRRFKYPFLACEILACEIPQMVDAIVLEHKELLESFWAYLDRPAPPRRRVADAESSKAIVNQDGDEEDNVGLDPLQAQYFCKTISVFLTKRTSEILEFIKSRPSNLSKILAHLQSSAIMDLLLTLVRVEELSEGKGIVQWLSDNGLLENLIERLDPYLDSEEHSVAQQCISEIIRMSQTSLLESPSIGLNDLIIGLKSEPVIRKLAGFMLDAKAPNSTSTLINGVTIIIDLIRHNNSDMDNDPMMNGAYGYPANSMVRQTSVSLADMLRVLSDHVGDFNNLLLHPRSVSTPMKTSIGEQVPLGFERLKICELFAELLHCSNMSNLNNGFDADDKESDGQANPNGQQTNDAPPEPERLPEKDIKASDEAESGPKSDDSEHLESQQPSETGTGFNVSDGPTIESDGQTISIGDYLKTQFVEHKVMPTCIDLFFTFPWNNFLHYVIYDMLHQVFNGRMDKGYNRHLAISVFKDGKLTDRMVQAQKANDEECARPKGMRLGYMGHLTFIADEIIKLFEGYPESVVSVIRSDVDIDIWNEYCNAELKETKERDRLPLAGPRPNEGFDGVATDEEEEEGHLEGATGQYSRYLATRGAEGEMEEDEDEETENWITGRDDYDREYSYDGTFGLSNNEDAQRRAGGHDEMDDDEEYGSDDDEESGRMPVDWSRGFTPFPRTSTLERTESHIVGQGEAGEENKPTDQEEEEEDPFGDFTSSDEQPGEEWAKDFTTQFQNMKVSSPAGDAANKQQQQQSGSSTGAPENDNPETTPNRTPPQQQQTLSEEEYVRAVKTKEEEDGKLGKEYRSEEEQQGEI</sequence>
<feature type="compositionally biased region" description="Basic and acidic residues" evidence="3">
    <location>
        <begin position="421"/>
        <end position="449"/>
    </location>
</feature>
<feature type="region of interest" description="Disordered" evidence="3">
    <location>
        <begin position="616"/>
        <end position="876"/>
    </location>
</feature>
<dbReference type="STRING" id="13706.A0A1X2HV66"/>
<proteinExistence type="inferred from homology"/>
<dbReference type="PANTHER" id="PTHR12634">
    <property type="entry name" value="SIT4 YEAST -ASSOCIATING PROTEIN-RELATED"/>
    <property type="match status" value="1"/>
</dbReference>
<dbReference type="Proteomes" id="UP000242180">
    <property type="component" value="Unassembled WGS sequence"/>
</dbReference>
<dbReference type="InParanoid" id="A0A1X2HV66"/>
<accession>A0A1X2HV66</accession>
<evidence type="ECO:0000256" key="1">
    <source>
        <dbReference type="ARBA" id="ARBA00006180"/>
    </source>
</evidence>
<feature type="compositionally biased region" description="Basic and acidic residues" evidence="3">
    <location>
        <begin position="698"/>
        <end position="707"/>
    </location>
</feature>
<feature type="compositionally biased region" description="Acidic residues" evidence="3">
    <location>
        <begin position="661"/>
        <end position="672"/>
    </location>
</feature>
<feature type="region of interest" description="Disordered" evidence="3">
    <location>
        <begin position="396"/>
        <end position="472"/>
    </location>
</feature>
<keyword evidence="2" id="KW-0131">Cell cycle</keyword>
<dbReference type="PANTHER" id="PTHR12634:SF8">
    <property type="entry name" value="FIERY MOUNTAIN, ISOFORM D"/>
    <property type="match status" value="1"/>
</dbReference>
<feature type="compositionally biased region" description="Polar residues" evidence="3">
    <location>
        <begin position="791"/>
        <end position="800"/>
    </location>
</feature>
<reference evidence="4 5" key="1">
    <citation type="submission" date="2016-07" db="EMBL/GenBank/DDBJ databases">
        <title>Pervasive Adenine N6-methylation of Active Genes in Fungi.</title>
        <authorList>
            <consortium name="DOE Joint Genome Institute"/>
            <person name="Mondo S.J."/>
            <person name="Dannebaum R.O."/>
            <person name="Kuo R.C."/>
            <person name="Labutti K."/>
            <person name="Haridas S."/>
            <person name="Kuo A."/>
            <person name="Salamov A."/>
            <person name="Ahrendt S.R."/>
            <person name="Lipzen A."/>
            <person name="Sullivan W."/>
            <person name="Andreopoulos W.B."/>
            <person name="Clum A."/>
            <person name="Lindquist E."/>
            <person name="Daum C."/>
            <person name="Ramamoorthy G.K."/>
            <person name="Gryganskyi A."/>
            <person name="Culley D."/>
            <person name="Magnuson J.K."/>
            <person name="James T.Y."/>
            <person name="O'Malley M.A."/>
            <person name="Stajich J.E."/>
            <person name="Spatafora J.W."/>
            <person name="Visel A."/>
            <person name="Grigoriev I.V."/>
        </authorList>
    </citation>
    <scope>NUCLEOTIDE SEQUENCE [LARGE SCALE GENOMIC DNA]</scope>
    <source>
        <strain evidence="4 5">NRRL 2496</strain>
    </source>
</reference>
<dbReference type="GO" id="GO:0019888">
    <property type="term" value="F:protein phosphatase regulator activity"/>
    <property type="evidence" value="ECO:0007669"/>
    <property type="project" value="TreeGrafter"/>
</dbReference>
<feature type="compositionally biased region" description="Basic and acidic residues" evidence="3">
    <location>
        <begin position="677"/>
        <end position="686"/>
    </location>
</feature>
<protein>
    <submittedName>
        <fullName evidence="4">SIT4 phosphatase-associated protein-domain-containing protein</fullName>
    </submittedName>
</protein>
<dbReference type="GO" id="GO:0005829">
    <property type="term" value="C:cytosol"/>
    <property type="evidence" value="ECO:0007669"/>
    <property type="project" value="TreeGrafter"/>
</dbReference>